<dbReference type="OrthoDB" id="411145at2759"/>
<comment type="cofactor">
    <cofactor evidence="1 7">
        <name>Mg(2+)</name>
        <dbReference type="ChEBI" id="CHEBI:18420"/>
    </cofactor>
</comment>
<comment type="similarity">
    <text evidence="2">Belongs to the inositol monophosphatase superfamily.</text>
</comment>
<feature type="binding site" evidence="7">
    <location>
        <position position="104"/>
    </location>
    <ligand>
        <name>Mg(2+)</name>
        <dbReference type="ChEBI" id="CHEBI:18420"/>
        <label>1</label>
        <note>catalytic</note>
    </ligand>
</feature>
<evidence type="ECO:0000256" key="6">
    <source>
        <dbReference type="ARBA" id="ARBA00022842"/>
    </source>
</evidence>
<evidence type="ECO:0000313" key="9">
    <source>
        <dbReference type="Proteomes" id="UP000217790"/>
    </source>
</evidence>
<gene>
    <name evidence="8" type="ORF">ARMGADRAFT_933449</name>
</gene>
<keyword evidence="9" id="KW-1185">Reference proteome</keyword>
<evidence type="ECO:0000313" key="8">
    <source>
        <dbReference type="EMBL" id="PBK90797.1"/>
    </source>
</evidence>
<dbReference type="EMBL" id="KZ293664">
    <property type="protein sequence ID" value="PBK90797.1"/>
    <property type="molecule type" value="Genomic_DNA"/>
</dbReference>
<sequence>PPSGLGSIFVAVRGQGAEQLNIEGSNPTSISMPTLAPSELNFLESVEAAHASHSTNDKISSILGITRPPIRMDTQAKYGCLARGDGGVYMGMPAGTGYKEKIWDHAPGAVLVEEASGVITDSRGLPLDFGLGRTLGENFGVIAASKASHPKVLEAVQKAIVPAEKL</sequence>
<dbReference type="AlphaFoldDB" id="A0A2H3DNZ5"/>
<dbReference type="PANTHER" id="PTHR43200">
    <property type="entry name" value="PHOSPHATASE"/>
    <property type="match status" value="1"/>
</dbReference>
<accession>A0A2H3DNZ5</accession>
<dbReference type="GO" id="GO:0000103">
    <property type="term" value="P:sulfate assimilation"/>
    <property type="evidence" value="ECO:0007669"/>
    <property type="project" value="TreeGrafter"/>
</dbReference>
<evidence type="ECO:0000256" key="5">
    <source>
        <dbReference type="ARBA" id="ARBA00022801"/>
    </source>
</evidence>
<dbReference type="InterPro" id="IPR051090">
    <property type="entry name" value="Inositol_monoP_superfamily"/>
</dbReference>
<evidence type="ECO:0000256" key="2">
    <source>
        <dbReference type="ARBA" id="ARBA00009759"/>
    </source>
</evidence>
<keyword evidence="4 7" id="KW-0479">Metal-binding</keyword>
<dbReference type="PANTHER" id="PTHR43200:SF6">
    <property type="entry name" value="3'(2'),5'-BISPHOSPHATE NUCLEOTIDASE"/>
    <property type="match status" value="1"/>
</dbReference>
<keyword evidence="5" id="KW-0378">Hydrolase</keyword>
<dbReference type="Gene3D" id="3.40.190.80">
    <property type="match status" value="1"/>
</dbReference>
<evidence type="ECO:0000256" key="3">
    <source>
        <dbReference type="ARBA" id="ARBA00012633"/>
    </source>
</evidence>
<dbReference type="OMA" id="ERNWGMV"/>
<dbReference type="FunFam" id="3.40.190.80:FF:000003">
    <property type="entry name" value="PAP-specific phosphatase HAL2-like"/>
    <property type="match status" value="1"/>
</dbReference>
<reference evidence="9" key="1">
    <citation type="journal article" date="2017" name="Nat. Ecol. Evol.">
        <title>Genome expansion and lineage-specific genetic innovations in the forest pathogenic fungi Armillaria.</title>
        <authorList>
            <person name="Sipos G."/>
            <person name="Prasanna A.N."/>
            <person name="Walter M.C."/>
            <person name="O'Connor E."/>
            <person name="Balint B."/>
            <person name="Krizsan K."/>
            <person name="Kiss B."/>
            <person name="Hess J."/>
            <person name="Varga T."/>
            <person name="Slot J."/>
            <person name="Riley R."/>
            <person name="Boka B."/>
            <person name="Rigling D."/>
            <person name="Barry K."/>
            <person name="Lee J."/>
            <person name="Mihaltcheva S."/>
            <person name="LaButti K."/>
            <person name="Lipzen A."/>
            <person name="Waldron R."/>
            <person name="Moloney N.M."/>
            <person name="Sperisen C."/>
            <person name="Kredics L."/>
            <person name="Vagvoelgyi C."/>
            <person name="Patrignani A."/>
            <person name="Fitzpatrick D."/>
            <person name="Nagy I."/>
            <person name="Doyle S."/>
            <person name="Anderson J.B."/>
            <person name="Grigoriev I.V."/>
            <person name="Gueldener U."/>
            <person name="Muensterkoetter M."/>
            <person name="Nagy L.G."/>
        </authorList>
    </citation>
    <scope>NUCLEOTIDE SEQUENCE [LARGE SCALE GENOMIC DNA]</scope>
    <source>
        <strain evidence="9">Ar21-2</strain>
    </source>
</reference>
<dbReference type="EC" id="3.1.3.7" evidence="3"/>
<dbReference type="InParanoid" id="A0A2H3DNZ5"/>
<keyword evidence="6 7" id="KW-0460">Magnesium</keyword>
<proteinExistence type="inferred from homology"/>
<feature type="non-terminal residue" evidence="8">
    <location>
        <position position="1"/>
    </location>
</feature>
<dbReference type="Pfam" id="PF00459">
    <property type="entry name" value="Inositol_P"/>
    <property type="match status" value="1"/>
</dbReference>
<dbReference type="InterPro" id="IPR000760">
    <property type="entry name" value="Inositol_monophosphatase-like"/>
</dbReference>
<evidence type="ECO:0000256" key="1">
    <source>
        <dbReference type="ARBA" id="ARBA00001946"/>
    </source>
</evidence>
<organism evidence="8 9">
    <name type="scientific">Armillaria gallica</name>
    <name type="common">Bulbous honey fungus</name>
    <name type="synonym">Armillaria bulbosa</name>
    <dbReference type="NCBI Taxonomy" id="47427"/>
    <lineage>
        <taxon>Eukaryota</taxon>
        <taxon>Fungi</taxon>
        <taxon>Dikarya</taxon>
        <taxon>Basidiomycota</taxon>
        <taxon>Agaricomycotina</taxon>
        <taxon>Agaricomycetes</taxon>
        <taxon>Agaricomycetidae</taxon>
        <taxon>Agaricales</taxon>
        <taxon>Marasmiineae</taxon>
        <taxon>Physalacriaceae</taxon>
        <taxon>Armillaria</taxon>
    </lineage>
</organism>
<dbReference type="Proteomes" id="UP000217790">
    <property type="component" value="Unassembled WGS sequence"/>
</dbReference>
<dbReference type="SUPFAM" id="SSF56655">
    <property type="entry name" value="Carbohydrate phosphatase"/>
    <property type="match status" value="1"/>
</dbReference>
<dbReference type="GO" id="GO:0008441">
    <property type="term" value="F:3'(2'),5'-bisphosphate nucleotidase activity"/>
    <property type="evidence" value="ECO:0007669"/>
    <property type="project" value="UniProtKB-EC"/>
</dbReference>
<evidence type="ECO:0000256" key="4">
    <source>
        <dbReference type="ARBA" id="ARBA00022723"/>
    </source>
</evidence>
<evidence type="ECO:0000256" key="7">
    <source>
        <dbReference type="PIRSR" id="PIRSR600760-2"/>
    </source>
</evidence>
<dbReference type="STRING" id="47427.A0A2H3DNZ5"/>
<dbReference type="GO" id="GO:0046872">
    <property type="term" value="F:metal ion binding"/>
    <property type="evidence" value="ECO:0007669"/>
    <property type="project" value="UniProtKB-KW"/>
</dbReference>
<protein>
    <recommendedName>
        <fullName evidence="3">3'(2'),5'-bisphosphate nucleotidase</fullName>
        <ecNumber evidence="3">3.1.3.7</ecNumber>
    </recommendedName>
</protein>
<name>A0A2H3DNZ5_ARMGA</name>